<feature type="transmembrane region" description="Helical" evidence="1">
    <location>
        <begin position="12"/>
        <end position="28"/>
    </location>
</feature>
<dbReference type="HOGENOM" id="CLU_2259053_0_0_6"/>
<dbReference type="KEGG" id="cbu:CBU_1459"/>
<dbReference type="Proteomes" id="UP000002671">
    <property type="component" value="Chromosome"/>
</dbReference>
<dbReference type="PATRIC" id="fig|227377.7.peg.1458"/>
<accession>Q83BP4</accession>
<gene>
    <name evidence="2" type="ordered locus">CBU_1459</name>
</gene>
<reference evidence="2 3" key="1">
    <citation type="journal article" date="2003" name="Proc. Natl. Acad. Sci. U.S.A.">
        <title>Complete genome sequence of the Q-fever pathogen, Coxiella burnetii.</title>
        <authorList>
            <person name="Seshadri R."/>
            <person name="Paulsen I.T."/>
            <person name="Eisen J.A."/>
            <person name="Read T.D."/>
            <person name="Nelson K.E."/>
            <person name="Nelson W.C."/>
            <person name="Ward N.L."/>
            <person name="Tettelin H."/>
            <person name="Davidsen T.M."/>
            <person name="Beanan M.J."/>
            <person name="Deboy R.T."/>
            <person name="Daugherty S.C."/>
            <person name="Brinkac L.M."/>
            <person name="Madupu R."/>
            <person name="Dodson R.J."/>
            <person name="Khouri H.M."/>
            <person name="Lee K.H."/>
            <person name="Carty H.A."/>
            <person name="Scanlan D."/>
            <person name="Heinzen R.A."/>
            <person name="Thompson H.A."/>
            <person name="Samuel J.E."/>
            <person name="Fraser C.M."/>
            <person name="Heidelberg J.F."/>
        </authorList>
    </citation>
    <scope>NUCLEOTIDE SEQUENCE [LARGE SCALE GENOMIC DNA]</scope>
    <source>
        <strain evidence="3">RSA 493 / Nine Mile phase I</strain>
    </source>
</reference>
<dbReference type="EnsemblBacteria" id="AAO90956">
    <property type="protein sequence ID" value="AAO90956"/>
    <property type="gene ID" value="CBU_1459"/>
</dbReference>
<organism evidence="2 3">
    <name type="scientific">Coxiella burnetii (strain RSA 493 / Nine Mile phase I)</name>
    <dbReference type="NCBI Taxonomy" id="227377"/>
    <lineage>
        <taxon>Bacteria</taxon>
        <taxon>Pseudomonadati</taxon>
        <taxon>Pseudomonadota</taxon>
        <taxon>Gammaproteobacteria</taxon>
        <taxon>Legionellales</taxon>
        <taxon>Coxiellaceae</taxon>
        <taxon>Coxiella</taxon>
    </lineage>
</organism>
<keyword evidence="1" id="KW-1133">Transmembrane helix</keyword>
<dbReference type="AlphaFoldDB" id="Q83BP4"/>
<evidence type="ECO:0000313" key="2">
    <source>
        <dbReference type="EMBL" id="AAO90956.1"/>
    </source>
</evidence>
<dbReference type="RefSeq" id="NP_820442.1">
    <property type="nucleotide sequence ID" value="NC_002971.4"/>
</dbReference>
<reference evidence="2 3" key="2">
    <citation type="journal article" date="2009" name="Infect. Immun.">
        <title>Comparative genomics reveal extensive transposon-mediated genomic plasticity and diversity among potential effector proteins within the genus Coxiella.</title>
        <authorList>
            <person name="Beare P.A."/>
            <person name="Unsworth N."/>
            <person name="Andoh M."/>
            <person name="Voth D.E."/>
            <person name="Omsland A."/>
            <person name="Gilk S.D."/>
            <person name="Williams K.P."/>
            <person name="Sobral B.W."/>
            <person name="Kupko J.J.III."/>
            <person name="Porcella S.F."/>
            <person name="Samuel J.E."/>
            <person name="Heinzen R.A."/>
        </authorList>
    </citation>
    <scope>NUCLEOTIDE SEQUENCE [LARGE SCALE GENOMIC DNA]</scope>
    <source>
        <strain evidence="3">RSA 493 / Nine Mile phase I</strain>
    </source>
</reference>
<evidence type="ECO:0000313" key="3">
    <source>
        <dbReference type="Proteomes" id="UP000002671"/>
    </source>
</evidence>
<name>Q83BP4_COXBU</name>
<keyword evidence="1" id="KW-0812">Transmembrane</keyword>
<proteinExistence type="predicted"/>
<dbReference type="RefSeq" id="WP_010958240.1">
    <property type="nucleotide sequence ID" value="NC_002971.4"/>
</dbReference>
<sequence length="126" mass="14092">MNRIKNLNAFRGALFAFSNMLAALGIGFDQNTRDVCDDTAVSLTKIAAAIGSNDAKRIVQNFQQTATEKKRGEESPRFFLTSVPTKERKSNIKNSSFTEHKLSHVREKGSWKKRAINALSYVVIPM</sequence>
<dbReference type="GeneID" id="1209367"/>
<protein>
    <submittedName>
        <fullName evidence="2">Hypothetical exported protein</fullName>
    </submittedName>
</protein>
<keyword evidence="3" id="KW-1185">Reference proteome</keyword>
<keyword evidence="1" id="KW-0472">Membrane</keyword>
<dbReference type="EMBL" id="AE016828">
    <property type="protein sequence ID" value="AAO90956.1"/>
    <property type="molecule type" value="Genomic_DNA"/>
</dbReference>
<evidence type="ECO:0000256" key="1">
    <source>
        <dbReference type="SAM" id="Phobius"/>
    </source>
</evidence>